<dbReference type="AlphaFoldDB" id="A0ABC8K627"/>
<proteinExistence type="predicted"/>
<dbReference type="Proteomes" id="UP001642260">
    <property type="component" value="Unassembled WGS sequence"/>
</dbReference>
<name>A0ABC8K627_ERUVS</name>
<evidence type="ECO:0000259" key="1">
    <source>
        <dbReference type="Pfam" id="PF14365"/>
    </source>
</evidence>
<evidence type="ECO:0000313" key="2">
    <source>
        <dbReference type="EMBL" id="CAH8353622.1"/>
    </source>
</evidence>
<dbReference type="Pfam" id="PF14365">
    <property type="entry name" value="Neprosin_AP"/>
    <property type="match status" value="1"/>
</dbReference>
<protein>
    <recommendedName>
        <fullName evidence="1">Neprosin activation peptide domain-containing protein</fullName>
    </recommendedName>
</protein>
<organism evidence="2 3">
    <name type="scientific">Eruca vesicaria subsp. sativa</name>
    <name type="common">Garden rocket</name>
    <name type="synonym">Eruca sativa</name>
    <dbReference type="NCBI Taxonomy" id="29727"/>
    <lineage>
        <taxon>Eukaryota</taxon>
        <taxon>Viridiplantae</taxon>
        <taxon>Streptophyta</taxon>
        <taxon>Embryophyta</taxon>
        <taxon>Tracheophyta</taxon>
        <taxon>Spermatophyta</taxon>
        <taxon>Magnoliopsida</taxon>
        <taxon>eudicotyledons</taxon>
        <taxon>Gunneridae</taxon>
        <taxon>Pentapetalae</taxon>
        <taxon>rosids</taxon>
        <taxon>malvids</taxon>
        <taxon>Brassicales</taxon>
        <taxon>Brassicaceae</taxon>
        <taxon>Brassiceae</taxon>
        <taxon>Eruca</taxon>
    </lineage>
</organism>
<accession>A0ABC8K627</accession>
<dbReference type="EMBL" id="CAKOAT010184599">
    <property type="protein sequence ID" value="CAH8353622.1"/>
    <property type="molecule type" value="Genomic_DNA"/>
</dbReference>
<dbReference type="InterPro" id="IPR025521">
    <property type="entry name" value="Neprosin_propep"/>
</dbReference>
<reference evidence="2 3" key="1">
    <citation type="submission" date="2022-03" db="EMBL/GenBank/DDBJ databases">
        <authorList>
            <person name="Macdonald S."/>
            <person name="Ahmed S."/>
            <person name="Newling K."/>
        </authorList>
    </citation>
    <scope>NUCLEOTIDE SEQUENCE [LARGE SCALE GENOMIC DNA]</scope>
</reference>
<gene>
    <name evidence="2" type="ORF">ERUC_LOCUS19377</name>
</gene>
<comment type="caution">
    <text evidence="2">The sequence shown here is derived from an EMBL/GenBank/DDBJ whole genome shotgun (WGS) entry which is preliminary data.</text>
</comment>
<evidence type="ECO:0000313" key="3">
    <source>
        <dbReference type="Proteomes" id="UP001642260"/>
    </source>
</evidence>
<sequence>MPACKEKQARSSLVFMAVEVEQTCCQEYFGEIDLLSSSFCVFSAWAGFGDVIACVPITKQPAFDHPLLKDHKIQRAIAYVKESNYYGAKEPINVWKPKIPKQHEFTFS</sequence>
<keyword evidence="3" id="KW-1185">Reference proteome</keyword>
<feature type="domain" description="Neprosin activation peptide" evidence="1">
    <location>
        <begin position="49"/>
        <end position="84"/>
    </location>
</feature>